<dbReference type="SMART" id="SM00977">
    <property type="entry name" value="TilS_C"/>
    <property type="match status" value="1"/>
</dbReference>
<evidence type="ECO:0000256" key="4">
    <source>
        <dbReference type="ARBA" id="ARBA00022694"/>
    </source>
</evidence>
<comment type="caution">
    <text evidence="10">The sequence shown here is derived from an EMBL/GenBank/DDBJ whole genome shotgun (WGS) entry which is preliminary data.</text>
</comment>
<dbReference type="Gene3D" id="3.40.50.620">
    <property type="entry name" value="HUPs"/>
    <property type="match status" value="1"/>
</dbReference>
<evidence type="ECO:0000313" key="11">
    <source>
        <dbReference type="Proteomes" id="UP000307362"/>
    </source>
</evidence>
<dbReference type="InterPro" id="IPR014729">
    <property type="entry name" value="Rossmann-like_a/b/a_fold"/>
</dbReference>
<dbReference type="AlphaFoldDB" id="A0A5S3YRN2"/>
<dbReference type="Proteomes" id="UP000307362">
    <property type="component" value="Unassembled WGS sequence"/>
</dbReference>
<dbReference type="InterPro" id="IPR012796">
    <property type="entry name" value="Lysidine-tRNA-synth_C"/>
</dbReference>
<dbReference type="HAMAP" id="MF_01161">
    <property type="entry name" value="tRNA_Ile_lys_synt"/>
    <property type="match status" value="1"/>
</dbReference>
<gene>
    <name evidence="8 10" type="primary">tilS</name>
    <name evidence="10" type="ORF">CWB73_12980</name>
</gene>
<keyword evidence="2 8" id="KW-0963">Cytoplasm</keyword>
<dbReference type="Gene3D" id="1.20.59.20">
    <property type="match status" value="1"/>
</dbReference>
<name>A0A5S3YRN2_9GAMM</name>
<keyword evidence="6 8" id="KW-0067">ATP-binding</keyword>
<evidence type="ECO:0000256" key="6">
    <source>
        <dbReference type="ARBA" id="ARBA00022840"/>
    </source>
</evidence>
<dbReference type="GO" id="GO:0005524">
    <property type="term" value="F:ATP binding"/>
    <property type="evidence" value="ECO:0007669"/>
    <property type="project" value="UniProtKB-UniRule"/>
</dbReference>
<evidence type="ECO:0000256" key="1">
    <source>
        <dbReference type="ARBA" id="ARBA00004496"/>
    </source>
</evidence>
<dbReference type="EMBL" id="PNCM01000028">
    <property type="protein sequence ID" value="TMP79683.1"/>
    <property type="molecule type" value="Genomic_DNA"/>
</dbReference>
<keyword evidence="4 8" id="KW-0819">tRNA processing</keyword>
<dbReference type="NCBIfam" id="TIGR02433">
    <property type="entry name" value="lysidine_TilS_C"/>
    <property type="match status" value="1"/>
</dbReference>
<dbReference type="EC" id="6.3.4.19" evidence="8"/>
<dbReference type="PANTHER" id="PTHR43033">
    <property type="entry name" value="TRNA(ILE)-LYSIDINE SYNTHASE-RELATED"/>
    <property type="match status" value="1"/>
</dbReference>
<comment type="similarity">
    <text evidence="8">Belongs to the tRNA(Ile)-lysidine synthase family.</text>
</comment>
<dbReference type="GO" id="GO:0006400">
    <property type="term" value="P:tRNA modification"/>
    <property type="evidence" value="ECO:0007669"/>
    <property type="project" value="UniProtKB-UniRule"/>
</dbReference>
<dbReference type="PANTHER" id="PTHR43033:SF1">
    <property type="entry name" value="TRNA(ILE)-LYSIDINE SYNTHASE-RELATED"/>
    <property type="match status" value="1"/>
</dbReference>
<comment type="catalytic activity">
    <reaction evidence="7 8">
        <text>cytidine(34) in tRNA(Ile2) + L-lysine + ATP = lysidine(34) in tRNA(Ile2) + AMP + diphosphate + H(+)</text>
        <dbReference type="Rhea" id="RHEA:43744"/>
        <dbReference type="Rhea" id="RHEA-COMP:10625"/>
        <dbReference type="Rhea" id="RHEA-COMP:10670"/>
        <dbReference type="ChEBI" id="CHEBI:15378"/>
        <dbReference type="ChEBI" id="CHEBI:30616"/>
        <dbReference type="ChEBI" id="CHEBI:32551"/>
        <dbReference type="ChEBI" id="CHEBI:33019"/>
        <dbReference type="ChEBI" id="CHEBI:82748"/>
        <dbReference type="ChEBI" id="CHEBI:83665"/>
        <dbReference type="ChEBI" id="CHEBI:456215"/>
        <dbReference type="EC" id="6.3.4.19"/>
    </reaction>
</comment>
<proteinExistence type="inferred from homology"/>
<protein>
    <recommendedName>
        <fullName evidence="8">tRNA(Ile)-lysidine synthase</fullName>
        <ecNumber evidence="8">6.3.4.19</ecNumber>
    </recommendedName>
    <alternativeName>
        <fullName evidence="8">tRNA(Ile)-2-lysyl-cytidine synthase</fullName>
    </alternativeName>
    <alternativeName>
        <fullName evidence="8">tRNA(Ile)-lysidine synthetase</fullName>
    </alternativeName>
</protein>
<dbReference type="InterPro" id="IPR015262">
    <property type="entry name" value="tRNA_Ile_lys_synt_subst-bd"/>
</dbReference>
<dbReference type="Pfam" id="PF09179">
    <property type="entry name" value="TilS"/>
    <property type="match status" value="1"/>
</dbReference>
<dbReference type="InterPro" id="IPR012795">
    <property type="entry name" value="tRNA_Ile_lys_synt_N"/>
</dbReference>
<accession>A0A5S3YRN2</accession>
<dbReference type="GO" id="GO:0032267">
    <property type="term" value="F:tRNA(Ile)-lysidine synthase activity"/>
    <property type="evidence" value="ECO:0007669"/>
    <property type="project" value="UniProtKB-EC"/>
</dbReference>
<sequence>MIQTTLFKQFKTALEPKLHLGSGLTLALSGGVDSVVLLYLCKTYLESLDSNQSIPVEAIYVNHGISENAQDWQQFCEQLCLSLDIPFKTKRVNVQPKARQSLEALARDARYQALDELAEQGNLILLGQHADDQLETFLLRLKRGSGLTGLIAMHDTVRLSSGRQCIRPLLNIPREDIEAFARTFSLAHIEDESNQDDKFDRNFLRNQIIPLLKKRFNGFLKSTLRSIDLLQQQQALIDEISQADLLFCEDKNDVPTTLKLNELKQFSELRQSNVVRAWLSDLGVVMPSKAQMSQILTQSLESREDAQMQVQLSKGAIRRYRDKLYFDTQDANPDNIDNIENIESAILVLNDKATLKREPCGLLRLPFEHERVSIRFGLLKSQIKPYKKARSNTLKYWLKELKVPTWQRERIPLVFYNDNLVQVVGHFVSADYISEDSGISWELT</sequence>
<dbReference type="Pfam" id="PF11734">
    <property type="entry name" value="TilS_C"/>
    <property type="match status" value="1"/>
</dbReference>
<comment type="function">
    <text evidence="8">Ligates lysine onto the cytidine present at position 34 of the AUA codon-specific tRNA(Ile) that contains the anticodon CAU, in an ATP-dependent manner. Cytidine is converted to lysidine, thus changing the amino acid specificity of the tRNA from methionine to isoleucine.</text>
</comment>
<evidence type="ECO:0000256" key="8">
    <source>
        <dbReference type="HAMAP-Rule" id="MF_01161"/>
    </source>
</evidence>
<evidence type="ECO:0000256" key="5">
    <source>
        <dbReference type="ARBA" id="ARBA00022741"/>
    </source>
</evidence>
<reference evidence="11" key="2">
    <citation type="submission" date="2019-06" db="EMBL/GenBank/DDBJ databases">
        <title>Co-occurence of chitin degradation, pigmentation and bioactivity in marine Pseudoalteromonas.</title>
        <authorList>
            <person name="Sonnenschein E.C."/>
            <person name="Bech P.K."/>
        </authorList>
    </citation>
    <scope>NUCLEOTIDE SEQUENCE [LARGE SCALE GENOMIC DNA]</scope>
    <source>
        <strain evidence="11">S1189</strain>
    </source>
</reference>
<comment type="subcellular location">
    <subcellularLocation>
        <location evidence="1 8">Cytoplasm</location>
    </subcellularLocation>
</comment>
<feature type="domain" description="Lysidine-tRNA(Ile) synthetase C-terminal" evidence="9">
    <location>
        <begin position="372"/>
        <end position="441"/>
    </location>
</feature>
<dbReference type="CDD" id="cd01992">
    <property type="entry name" value="TilS_N"/>
    <property type="match status" value="1"/>
</dbReference>
<evidence type="ECO:0000313" key="10">
    <source>
        <dbReference type="EMBL" id="TMP79683.1"/>
    </source>
</evidence>
<keyword evidence="3 8" id="KW-0436">Ligase</keyword>
<dbReference type="Pfam" id="PF01171">
    <property type="entry name" value="ATP_bind_3"/>
    <property type="match status" value="1"/>
</dbReference>
<dbReference type="InterPro" id="IPR012094">
    <property type="entry name" value="tRNA_Ile_lys_synt"/>
</dbReference>
<evidence type="ECO:0000256" key="7">
    <source>
        <dbReference type="ARBA" id="ARBA00048539"/>
    </source>
</evidence>
<dbReference type="NCBIfam" id="TIGR02432">
    <property type="entry name" value="lysidine_TilS_N"/>
    <property type="match status" value="1"/>
</dbReference>
<feature type="binding site" evidence="8">
    <location>
        <begin position="29"/>
        <end position="34"/>
    </location>
    <ligand>
        <name>ATP</name>
        <dbReference type="ChEBI" id="CHEBI:30616"/>
    </ligand>
</feature>
<dbReference type="SUPFAM" id="SSF56037">
    <property type="entry name" value="PheT/TilS domain"/>
    <property type="match status" value="1"/>
</dbReference>
<dbReference type="InterPro" id="IPR011063">
    <property type="entry name" value="TilS/TtcA_N"/>
</dbReference>
<keyword evidence="5 8" id="KW-0547">Nucleotide-binding</keyword>
<dbReference type="SUPFAM" id="SSF52402">
    <property type="entry name" value="Adenine nucleotide alpha hydrolases-like"/>
    <property type="match status" value="1"/>
</dbReference>
<dbReference type="SUPFAM" id="SSF82829">
    <property type="entry name" value="MesJ substrate recognition domain-like"/>
    <property type="match status" value="1"/>
</dbReference>
<reference evidence="10 11" key="1">
    <citation type="submission" date="2017-12" db="EMBL/GenBank/DDBJ databases">
        <authorList>
            <person name="Paulsen S."/>
            <person name="Gram L.K."/>
        </authorList>
    </citation>
    <scope>NUCLEOTIDE SEQUENCE [LARGE SCALE GENOMIC DNA]</scope>
    <source>
        <strain evidence="10 11">S1189</strain>
    </source>
</reference>
<evidence type="ECO:0000259" key="9">
    <source>
        <dbReference type="SMART" id="SM00977"/>
    </source>
</evidence>
<dbReference type="GO" id="GO:0005737">
    <property type="term" value="C:cytoplasm"/>
    <property type="evidence" value="ECO:0007669"/>
    <property type="project" value="UniProtKB-SubCell"/>
</dbReference>
<comment type="domain">
    <text evidence="8">The N-terminal region contains the highly conserved SGGXDS motif, predicted to be a P-loop motif involved in ATP binding.</text>
</comment>
<evidence type="ECO:0000256" key="2">
    <source>
        <dbReference type="ARBA" id="ARBA00022490"/>
    </source>
</evidence>
<evidence type="ECO:0000256" key="3">
    <source>
        <dbReference type="ARBA" id="ARBA00022598"/>
    </source>
</evidence>
<dbReference type="OrthoDB" id="9807403at2"/>
<organism evidence="10 11">
    <name type="scientific">Pseudoalteromonas phenolica</name>
    <dbReference type="NCBI Taxonomy" id="161398"/>
    <lineage>
        <taxon>Bacteria</taxon>
        <taxon>Pseudomonadati</taxon>
        <taxon>Pseudomonadota</taxon>
        <taxon>Gammaproteobacteria</taxon>
        <taxon>Alteromonadales</taxon>
        <taxon>Pseudoalteromonadaceae</taxon>
        <taxon>Pseudoalteromonas</taxon>
    </lineage>
</organism>